<accession>A0A7J6VD84</accession>
<evidence type="ECO:0000313" key="3">
    <source>
        <dbReference type="Proteomes" id="UP000554482"/>
    </source>
</evidence>
<dbReference type="Proteomes" id="UP000554482">
    <property type="component" value="Unassembled WGS sequence"/>
</dbReference>
<feature type="region of interest" description="Disordered" evidence="1">
    <location>
        <begin position="63"/>
        <end position="83"/>
    </location>
</feature>
<proteinExistence type="predicted"/>
<name>A0A7J6VD84_THATH</name>
<sequence>MSFKFSITRVPHFSTTITSVDICRTHKKQIHDVSCGNGPNGYVQTHISLFKKPNPEIFYWTNPNAEPLNDRSSSFSSRVSLKP</sequence>
<feature type="compositionally biased region" description="Low complexity" evidence="1">
    <location>
        <begin position="71"/>
        <end position="83"/>
    </location>
</feature>
<comment type="caution">
    <text evidence="2">The sequence shown here is derived from an EMBL/GenBank/DDBJ whole genome shotgun (WGS) entry which is preliminary data.</text>
</comment>
<organism evidence="2 3">
    <name type="scientific">Thalictrum thalictroides</name>
    <name type="common">Rue-anemone</name>
    <name type="synonym">Anemone thalictroides</name>
    <dbReference type="NCBI Taxonomy" id="46969"/>
    <lineage>
        <taxon>Eukaryota</taxon>
        <taxon>Viridiplantae</taxon>
        <taxon>Streptophyta</taxon>
        <taxon>Embryophyta</taxon>
        <taxon>Tracheophyta</taxon>
        <taxon>Spermatophyta</taxon>
        <taxon>Magnoliopsida</taxon>
        <taxon>Ranunculales</taxon>
        <taxon>Ranunculaceae</taxon>
        <taxon>Thalictroideae</taxon>
        <taxon>Thalictrum</taxon>
    </lineage>
</organism>
<protein>
    <submittedName>
        <fullName evidence="2">Uncharacterized protein</fullName>
    </submittedName>
</protein>
<dbReference type="AlphaFoldDB" id="A0A7J6VD84"/>
<evidence type="ECO:0000256" key="1">
    <source>
        <dbReference type="SAM" id="MobiDB-lite"/>
    </source>
</evidence>
<reference evidence="2 3" key="1">
    <citation type="submission" date="2020-06" db="EMBL/GenBank/DDBJ databases">
        <title>Transcriptomic and genomic resources for Thalictrum thalictroides and T. hernandezii: Facilitating candidate gene discovery in an emerging model plant lineage.</title>
        <authorList>
            <person name="Arias T."/>
            <person name="Riano-Pachon D.M."/>
            <person name="Di Stilio V.S."/>
        </authorList>
    </citation>
    <scope>NUCLEOTIDE SEQUENCE [LARGE SCALE GENOMIC DNA]</scope>
    <source>
        <strain evidence="3">cv. WT478/WT964</strain>
        <tissue evidence="2">Leaves</tissue>
    </source>
</reference>
<keyword evidence="3" id="KW-1185">Reference proteome</keyword>
<dbReference type="EMBL" id="JABWDY010035140">
    <property type="protein sequence ID" value="KAF5182175.1"/>
    <property type="molecule type" value="Genomic_DNA"/>
</dbReference>
<evidence type="ECO:0000313" key="2">
    <source>
        <dbReference type="EMBL" id="KAF5182175.1"/>
    </source>
</evidence>
<gene>
    <name evidence="2" type="ORF">FRX31_028236</name>
</gene>